<dbReference type="EMBL" id="JAGGMS010000001">
    <property type="protein sequence ID" value="MBP2185503.1"/>
    <property type="molecule type" value="Genomic_DNA"/>
</dbReference>
<reference evidence="2 3" key="1">
    <citation type="submission" date="2021-03" db="EMBL/GenBank/DDBJ databases">
        <title>Sequencing the genomes of 1000 actinobacteria strains.</title>
        <authorList>
            <person name="Klenk H.-P."/>
        </authorList>
    </citation>
    <scope>NUCLEOTIDE SEQUENCE [LARGE SCALE GENOMIC DNA]</scope>
    <source>
        <strain evidence="2 3">DSM 45510</strain>
    </source>
</reference>
<dbReference type="RefSeq" id="WP_209668385.1">
    <property type="nucleotide sequence ID" value="NZ_JAGGMS010000001.1"/>
</dbReference>
<evidence type="ECO:0000259" key="1">
    <source>
        <dbReference type="SMART" id="SM00824"/>
    </source>
</evidence>
<dbReference type="SMART" id="SM00824">
    <property type="entry name" value="PKS_TE"/>
    <property type="match status" value="1"/>
</dbReference>
<dbReference type="InterPro" id="IPR029058">
    <property type="entry name" value="AB_hydrolase_fold"/>
</dbReference>
<sequence>MRWVVGETFDAVPDPAIAGMGAYTRLFCDWTPARTAVPTLLLRATEAAAEQDWPLPHDCLRVPGDHFTVLNEHTATTVDAIRTWENPLAATG</sequence>
<feature type="domain" description="Thioesterase TesA-like" evidence="1">
    <location>
        <begin position="1"/>
        <end position="85"/>
    </location>
</feature>
<name>A0ABS4Q1N5_9PSEU</name>
<comment type="caution">
    <text evidence="2">The sequence shown here is derived from an EMBL/GenBank/DDBJ whole genome shotgun (WGS) entry which is preliminary data.</text>
</comment>
<organism evidence="2 3">
    <name type="scientific">Amycolatopsis magusensis</name>
    <dbReference type="NCBI Taxonomy" id="882444"/>
    <lineage>
        <taxon>Bacteria</taxon>
        <taxon>Bacillati</taxon>
        <taxon>Actinomycetota</taxon>
        <taxon>Actinomycetes</taxon>
        <taxon>Pseudonocardiales</taxon>
        <taxon>Pseudonocardiaceae</taxon>
        <taxon>Amycolatopsis</taxon>
    </lineage>
</organism>
<dbReference type="SUPFAM" id="SSF53474">
    <property type="entry name" value="alpha/beta-Hydrolases"/>
    <property type="match status" value="1"/>
</dbReference>
<dbReference type="Proteomes" id="UP000741013">
    <property type="component" value="Unassembled WGS sequence"/>
</dbReference>
<dbReference type="InterPro" id="IPR020802">
    <property type="entry name" value="TesA-like"/>
</dbReference>
<gene>
    <name evidence="2" type="ORF">JOM49_007029</name>
</gene>
<evidence type="ECO:0000313" key="3">
    <source>
        <dbReference type="Proteomes" id="UP000741013"/>
    </source>
</evidence>
<dbReference type="Gene3D" id="3.40.50.1820">
    <property type="entry name" value="alpha/beta hydrolase"/>
    <property type="match status" value="1"/>
</dbReference>
<protein>
    <recommendedName>
        <fullName evidence="1">Thioesterase TesA-like domain-containing protein</fullName>
    </recommendedName>
</protein>
<evidence type="ECO:0000313" key="2">
    <source>
        <dbReference type="EMBL" id="MBP2185503.1"/>
    </source>
</evidence>
<proteinExistence type="predicted"/>
<accession>A0ABS4Q1N5</accession>
<keyword evidence="3" id="KW-1185">Reference proteome</keyword>